<feature type="domain" description="VWFA" evidence="3">
    <location>
        <begin position="140"/>
        <end position="248"/>
    </location>
</feature>
<evidence type="ECO:0000256" key="2">
    <source>
        <dbReference type="SAM" id="SignalP"/>
    </source>
</evidence>
<organism evidence="4 5">
    <name type="scientific">Chelonoidis abingdonii</name>
    <name type="common">Abingdon island giant tortoise</name>
    <name type="synonym">Testudo abingdonii</name>
    <dbReference type="NCBI Taxonomy" id="106734"/>
    <lineage>
        <taxon>Eukaryota</taxon>
        <taxon>Metazoa</taxon>
        <taxon>Chordata</taxon>
        <taxon>Craniata</taxon>
        <taxon>Vertebrata</taxon>
        <taxon>Euteleostomi</taxon>
        <taxon>Archelosauria</taxon>
        <taxon>Testudinata</taxon>
        <taxon>Testudines</taxon>
        <taxon>Cryptodira</taxon>
        <taxon>Durocryptodira</taxon>
        <taxon>Testudinoidea</taxon>
        <taxon>Testudinidae</taxon>
        <taxon>Chelonoidis</taxon>
    </lineage>
</organism>
<feature type="chain" id="PRO_5034877059" description="VWFA domain-containing protein" evidence="2">
    <location>
        <begin position="17"/>
        <end position="290"/>
    </location>
</feature>
<dbReference type="InterPro" id="IPR036465">
    <property type="entry name" value="vWFA_dom_sf"/>
</dbReference>
<dbReference type="Ensembl" id="ENSCABT00000008059.1">
    <property type="protein sequence ID" value="ENSCABP00000007381.1"/>
    <property type="gene ID" value="ENSCABG00000005580.1"/>
</dbReference>
<dbReference type="SUPFAM" id="SSF69318">
    <property type="entry name" value="Integrin alpha N-terminal domain"/>
    <property type="match status" value="1"/>
</dbReference>
<dbReference type="PANTHER" id="PTHR24020">
    <property type="entry name" value="COLLAGEN ALPHA"/>
    <property type="match status" value="1"/>
</dbReference>
<dbReference type="InterPro" id="IPR013519">
    <property type="entry name" value="Int_alpha_beta-p"/>
</dbReference>
<evidence type="ECO:0000313" key="4">
    <source>
        <dbReference type="Ensembl" id="ENSCABP00000007381.1"/>
    </source>
</evidence>
<dbReference type="Proteomes" id="UP000694404">
    <property type="component" value="Unplaced"/>
</dbReference>
<reference evidence="4" key="2">
    <citation type="submission" date="2025-09" db="UniProtKB">
        <authorList>
            <consortium name="Ensembl"/>
        </authorList>
    </citation>
    <scope>IDENTIFICATION</scope>
</reference>
<reference evidence="4" key="1">
    <citation type="submission" date="2025-08" db="UniProtKB">
        <authorList>
            <consortium name="Ensembl"/>
        </authorList>
    </citation>
    <scope>IDENTIFICATION</scope>
</reference>
<keyword evidence="5" id="KW-1185">Reference proteome</keyword>
<evidence type="ECO:0000259" key="3">
    <source>
        <dbReference type="PROSITE" id="PS50234"/>
    </source>
</evidence>
<keyword evidence="2" id="KW-0732">Signal</keyword>
<dbReference type="PROSITE" id="PS51470">
    <property type="entry name" value="FG_GAP"/>
    <property type="match status" value="1"/>
</dbReference>
<dbReference type="AlphaFoldDB" id="A0A8C0GD05"/>
<dbReference type="SUPFAM" id="SSF53300">
    <property type="entry name" value="vWA-like"/>
    <property type="match status" value="1"/>
</dbReference>
<sequence>MFALFRLLLQLFRGFSVEVEGPITFQKAAAGFGQTVVQLIVGAPLQMRDMNETGKVYKCDPSSGQCQEIQIQRPPDAVKMSLGLSLAARGSQILVCGPTVHQACGENMYVKGYCFLLDQSLQQLRHIPDSLPECPKRPTDIVFLIDGSGSINSRDFETMKTFVIEVIRRFHGTDTLFALMQFSSIFQEHFDFNKFKSTHNIDSLVHQVRQLEGATYTAKAIQKVVKELFVSWKGSRDGAARILIVVTDEAERAGIIRYAIGVRPIYHHAHLQNQRFVGTLQQIQPCRHRL</sequence>
<name>A0A8C0GD05_CHEAB</name>
<proteinExistence type="predicted"/>
<dbReference type="PRINTS" id="PR00453">
    <property type="entry name" value="VWFADOMAIN"/>
</dbReference>
<dbReference type="InterPro" id="IPR028994">
    <property type="entry name" value="Integrin_alpha_N"/>
</dbReference>
<dbReference type="Gene3D" id="2.130.10.130">
    <property type="entry name" value="Integrin alpha, N-terminal"/>
    <property type="match status" value="1"/>
</dbReference>
<dbReference type="PANTHER" id="PTHR24020:SF86">
    <property type="entry name" value="COLLAGEN, TYPE VI, ALPHA 4"/>
    <property type="match status" value="1"/>
</dbReference>
<dbReference type="InterPro" id="IPR002035">
    <property type="entry name" value="VWF_A"/>
</dbReference>
<dbReference type="Gene3D" id="3.40.50.410">
    <property type="entry name" value="von Willebrand factor, type A domain"/>
    <property type="match status" value="1"/>
</dbReference>
<protein>
    <recommendedName>
        <fullName evidence="3">VWFA domain-containing protein</fullName>
    </recommendedName>
</protein>
<dbReference type="Pfam" id="PF00092">
    <property type="entry name" value="VWA"/>
    <property type="match status" value="1"/>
</dbReference>
<dbReference type="SMART" id="SM00327">
    <property type="entry name" value="VWA"/>
    <property type="match status" value="1"/>
</dbReference>
<dbReference type="PROSITE" id="PS50234">
    <property type="entry name" value="VWFA"/>
    <property type="match status" value="1"/>
</dbReference>
<feature type="signal peptide" evidence="2">
    <location>
        <begin position="1"/>
        <end position="16"/>
    </location>
</feature>
<feature type="repeat" description="FG-GAP" evidence="1">
    <location>
        <begin position="18"/>
        <end position="68"/>
    </location>
</feature>
<dbReference type="InterPro" id="IPR050525">
    <property type="entry name" value="ECM_Assembly_Org"/>
</dbReference>
<evidence type="ECO:0000256" key="1">
    <source>
        <dbReference type="PROSITE-ProRule" id="PRU00803"/>
    </source>
</evidence>
<accession>A0A8C0GD05</accession>
<evidence type="ECO:0000313" key="5">
    <source>
        <dbReference type="Proteomes" id="UP000694404"/>
    </source>
</evidence>
<dbReference type="GeneTree" id="ENSGT00940000154838"/>